<comment type="caution">
    <text evidence="1">The sequence shown here is derived from an EMBL/GenBank/DDBJ whole genome shotgun (WGS) entry which is preliminary data.</text>
</comment>
<protein>
    <submittedName>
        <fullName evidence="1">Uncharacterized protein</fullName>
    </submittedName>
</protein>
<gene>
    <name evidence="1" type="ORF">GXP69_02975</name>
</gene>
<keyword evidence="2" id="KW-1185">Reference proteome</keyword>
<dbReference type="AlphaFoldDB" id="A0A6B3LSU8"/>
<dbReference type="EMBL" id="JAAGWD010000001">
    <property type="protein sequence ID" value="NEM96647.1"/>
    <property type="molecule type" value="Genomic_DNA"/>
</dbReference>
<evidence type="ECO:0000313" key="2">
    <source>
        <dbReference type="Proteomes" id="UP000474777"/>
    </source>
</evidence>
<proteinExistence type="predicted"/>
<reference evidence="1 2" key="1">
    <citation type="submission" date="2020-02" db="EMBL/GenBank/DDBJ databases">
        <authorList>
            <person name="Kim M.K."/>
        </authorList>
    </citation>
    <scope>NUCLEOTIDE SEQUENCE [LARGE SCALE GENOMIC DNA]</scope>
    <source>
        <strain evidence="1 2">BT327</strain>
    </source>
</reference>
<accession>A0A6B3LSU8</accession>
<organism evidence="1 2">
    <name type="scientific">Pontibacter burrus</name>
    <dbReference type="NCBI Taxonomy" id="2704466"/>
    <lineage>
        <taxon>Bacteria</taxon>
        <taxon>Pseudomonadati</taxon>
        <taxon>Bacteroidota</taxon>
        <taxon>Cytophagia</taxon>
        <taxon>Cytophagales</taxon>
        <taxon>Hymenobacteraceae</taxon>
        <taxon>Pontibacter</taxon>
    </lineage>
</organism>
<name>A0A6B3LSU8_9BACT</name>
<sequence length="131" mass="15018">MKALLYIRLLSKGETIAYSNPVLDQVKQQLPDVAVLDLDSRSDQLVLHYARQLLKEASQTIVCIDSTTPDAGFGSIFSLLEPMLESEKKQLILFRNSHHRLQRMVQARQELQLKMMQDDVELLQVVGQFYS</sequence>
<dbReference type="RefSeq" id="WP_163912182.1">
    <property type="nucleotide sequence ID" value="NZ_JAAGWD010000001.1"/>
</dbReference>
<evidence type="ECO:0000313" key="1">
    <source>
        <dbReference type="EMBL" id="NEM96647.1"/>
    </source>
</evidence>
<dbReference type="Proteomes" id="UP000474777">
    <property type="component" value="Unassembled WGS sequence"/>
</dbReference>